<dbReference type="HAMAP" id="MF_00235">
    <property type="entry name" value="Adenylate_kinase_Adk"/>
    <property type="match status" value="1"/>
</dbReference>
<reference evidence="6" key="1">
    <citation type="submission" date="2017-02" db="UniProtKB">
        <authorList>
            <consortium name="WormBaseParasite"/>
        </authorList>
    </citation>
    <scope>IDENTIFICATION</scope>
</reference>
<feature type="region of interest" description="Disordered" evidence="4">
    <location>
        <begin position="349"/>
        <end position="502"/>
    </location>
</feature>
<organism evidence="5 6">
    <name type="scientific">Parastrongyloides trichosuri</name>
    <name type="common">Possum-specific nematode worm</name>
    <dbReference type="NCBI Taxonomy" id="131310"/>
    <lineage>
        <taxon>Eukaryota</taxon>
        <taxon>Metazoa</taxon>
        <taxon>Ecdysozoa</taxon>
        <taxon>Nematoda</taxon>
        <taxon>Chromadorea</taxon>
        <taxon>Rhabditida</taxon>
        <taxon>Tylenchina</taxon>
        <taxon>Panagrolaimomorpha</taxon>
        <taxon>Strongyloidoidea</taxon>
        <taxon>Strongyloididae</taxon>
        <taxon>Parastrongyloides</taxon>
    </lineage>
</organism>
<dbReference type="Gene3D" id="3.40.50.300">
    <property type="entry name" value="P-loop containing nucleotide triphosphate hydrolases"/>
    <property type="match status" value="2"/>
</dbReference>
<sequence>MGSEAKKYLQNHKIPQLFEGLMTGLIYNKPEDPIVFLETSIAKIKQEPSLALKWDSFVDSKHHVNLKPAAYPLPNSNNEKILAKNESAGTAKKSEIIDIKRQQPASSHSSKNTTSTKNRNSPKIKSEKSLDSPTTNRERCTSVMKAAESAQIPDVPIILFMGGPGGGKTKHAEKVSESMENKGLIHICMPDLIKMAVKRYADKYPEWKNANEKYSKGELIPNYLALQLIKAEMGRYPNAKAFFLEGFPREAQQVEDFEREVAPVNMALILDYDESTLRNHMDKRGLSQDIINCKINEFKKKTLPSAKYFDDQGLLHLIPGESSNEDILEKICTLVNKAIETGIPIYTSSPHVTNISAKSPSSHASTKQPSSRASVKSNRVEKSPSIEDSKSLEKESETLKSISRQTSSKSVASRTASRTSNKSINSPSSSKVERSVNNVVENKGIEKIHNEKENASPLNINKTPTPDRKDKVESAKNSPVHLTTHIETPKQVEEVQSNSPMDEKVESVQANKIIKKKVDSPLLSNTRPSTMSQRPPTTDKHTVAAVIERDDNSTPKEKGSSASTLTARDAITLNVPVILIIGPPGSNKYEIAKKISQKYEGFMHISMGALLRNMVKENEKDELWQRIGKKMDIGEMIPMKICRELLFTALNEHSSTSWGFVIEGYPRSLPQLSDYETHGIRLDLAILIDCTEQFCTEVLNKRFENGQEKRLDDDPEVVKSRLEHFKQNNLPMLKALDDTGKLRVVRIEYKIDGDVEPVEIFNTVTEMIDGTLFVEENNAGKGLSSENSNNTYED</sequence>
<evidence type="ECO:0000256" key="2">
    <source>
        <dbReference type="ARBA" id="ARBA00022741"/>
    </source>
</evidence>
<feature type="compositionally biased region" description="Polar residues" evidence="4">
    <location>
        <begin position="399"/>
        <end position="416"/>
    </location>
</feature>
<dbReference type="GO" id="GO:0005524">
    <property type="term" value="F:ATP binding"/>
    <property type="evidence" value="ECO:0007669"/>
    <property type="project" value="InterPro"/>
</dbReference>
<dbReference type="CDD" id="cd01428">
    <property type="entry name" value="ADK"/>
    <property type="match status" value="2"/>
</dbReference>
<accession>A0A0N4Z6M3</accession>
<dbReference type="CDD" id="cd22978">
    <property type="entry name" value="DD_AK5"/>
    <property type="match status" value="1"/>
</dbReference>
<feature type="compositionally biased region" description="Basic and acidic residues" evidence="4">
    <location>
        <begin position="443"/>
        <end position="454"/>
    </location>
</feature>
<dbReference type="Pfam" id="PF00406">
    <property type="entry name" value="ADK"/>
    <property type="match status" value="2"/>
</dbReference>
<dbReference type="PRINTS" id="PR00094">
    <property type="entry name" value="ADENYLTKNASE"/>
</dbReference>
<feature type="compositionally biased region" description="Low complexity" evidence="4">
    <location>
        <begin position="106"/>
        <end position="123"/>
    </location>
</feature>
<feature type="compositionally biased region" description="Basic and acidic residues" evidence="4">
    <location>
        <begin position="124"/>
        <end position="140"/>
    </location>
</feature>
<feature type="compositionally biased region" description="Basic and acidic residues" evidence="4">
    <location>
        <begin position="465"/>
        <end position="474"/>
    </location>
</feature>
<dbReference type="GO" id="GO:0019205">
    <property type="term" value="F:nucleobase-containing compound kinase activity"/>
    <property type="evidence" value="ECO:0007669"/>
    <property type="project" value="InterPro"/>
</dbReference>
<proteinExistence type="inferred from homology"/>
<keyword evidence="2" id="KW-0547">Nucleotide-binding</keyword>
<evidence type="ECO:0000313" key="6">
    <source>
        <dbReference type="WBParaSite" id="PTRK_0000282900.1"/>
    </source>
</evidence>
<dbReference type="SUPFAM" id="SSF47391">
    <property type="entry name" value="Dimerization-anchoring domain of cAMP-dependent PK regulatory subunit"/>
    <property type="match status" value="1"/>
</dbReference>
<evidence type="ECO:0000256" key="4">
    <source>
        <dbReference type="SAM" id="MobiDB-lite"/>
    </source>
</evidence>
<dbReference type="STRING" id="131310.A0A0N4Z6M3"/>
<feature type="compositionally biased region" description="Basic and acidic residues" evidence="4">
    <location>
        <begin position="378"/>
        <end position="398"/>
    </location>
</feature>
<dbReference type="SUPFAM" id="SSF52540">
    <property type="entry name" value="P-loop containing nucleoside triphosphate hydrolases"/>
    <property type="match status" value="2"/>
</dbReference>
<dbReference type="Proteomes" id="UP000038045">
    <property type="component" value="Unplaced"/>
</dbReference>
<dbReference type="Gene3D" id="1.20.890.10">
    <property type="entry name" value="cAMP-dependent protein kinase regulatory subunit, dimerization-anchoring domain"/>
    <property type="match status" value="1"/>
</dbReference>
<feature type="compositionally biased region" description="Polar residues" evidence="4">
    <location>
        <begin position="349"/>
        <end position="377"/>
    </location>
</feature>
<dbReference type="AlphaFoldDB" id="A0A0N4Z6M3"/>
<feature type="compositionally biased region" description="Polar residues" evidence="4">
    <location>
        <begin position="522"/>
        <end position="536"/>
    </location>
</feature>
<evidence type="ECO:0000313" key="5">
    <source>
        <dbReference type="Proteomes" id="UP000038045"/>
    </source>
</evidence>
<dbReference type="InterPro" id="IPR000850">
    <property type="entry name" value="Adenylat/UMP-CMP_kin"/>
</dbReference>
<feature type="region of interest" description="Disordered" evidence="4">
    <location>
        <begin position="92"/>
        <end position="147"/>
    </location>
</feature>
<feature type="region of interest" description="Disordered" evidence="4">
    <location>
        <begin position="519"/>
        <end position="540"/>
    </location>
</feature>
<keyword evidence="1" id="KW-0808">Transferase</keyword>
<dbReference type="PANTHER" id="PTHR23359">
    <property type="entry name" value="NUCLEOTIDE KINASE"/>
    <property type="match status" value="1"/>
</dbReference>
<name>A0A0N4Z6M3_PARTI</name>
<keyword evidence="3" id="KW-0418">Kinase</keyword>
<evidence type="ECO:0000256" key="1">
    <source>
        <dbReference type="ARBA" id="ARBA00022679"/>
    </source>
</evidence>
<dbReference type="WBParaSite" id="PTRK_0000282900.1">
    <property type="protein sequence ID" value="PTRK_0000282900.1"/>
    <property type="gene ID" value="PTRK_0000282900"/>
</dbReference>
<keyword evidence="5" id="KW-1185">Reference proteome</keyword>
<feature type="compositionally biased region" description="Low complexity" evidence="4">
    <location>
        <begin position="417"/>
        <end position="430"/>
    </location>
</feature>
<dbReference type="InterPro" id="IPR027417">
    <property type="entry name" value="P-loop_NTPase"/>
</dbReference>
<evidence type="ECO:0000256" key="3">
    <source>
        <dbReference type="ARBA" id="ARBA00022777"/>
    </source>
</evidence>
<protein>
    <submittedName>
        <fullName evidence="6">Adenylate kinase</fullName>
    </submittedName>
</protein>
<feature type="compositionally biased region" description="Basic and acidic residues" evidence="4">
    <location>
        <begin position="92"/>
        <end position="101"/>
    </location>
</feature>
<dbReference type="GO" id="GO:0006139">
    <property type="term" value="P:nucleobase-containing compound metabolic process"/>
    <property type="evidence" value="ECO:0007669"/>
    <property type="project" value="InterPro"/>
</dbReference>